<dbReference type="PANTHER" id="PTHR22847">
    <property type="entry name" value="WD40 REPEAT PROTEIN"/>
    <property type="match status" value="1"/>
</dbReference>
<evidence type="ECO:0000313" key="4">
    <source>
        <dbReference type="EMBL" id="CAD8061391.1"/>
    </source>
</evidence>
<comment type="caution">
    <text evidence="4">The sequence shown here is derived from an EMBL/GenBank/DDBJ whole genome shotgun (WGS) entry which is preliminary data.</text>
</comment>
<sequence length="507" mass="59249">MQLKQLGRSKMCYLLEHQEFDMYIKYLCVDSQCTLQFRAMCTDCYNKLHQGHRVIDLIEAERLAYQQHQEHLAQFKMHIIKLNEILQHSIKTIKSHVKKLQMQFKILIDQEMEKLHQYHLKPPNDLNEFAEQLLQHQNIISTTQMQILNKGVKQLLLKSYFLTSDITVFTFKDYITLSDESLVQIKRFDLVQKVLFDQITFNTNSTEALQIFNSHPKKIKCPGLVHIYSLDIKQDGTLIAVGGHPDTLLLIDPISEIIVKTFKTKFLEIFAVKFSSDGLRLAAAGSCPYEVYVWNCNDLEQSPIILKAQHLNQINRLQFISKYLYTASDDYKLRVWKFKKNGIKNYKEYIGHWDSVYGLTINNKHIASTGKDKTIIVWFKGKILKQWMAHDAEYGGYCVEYSFDGKLLISTGYDKIIKLWNTENDYKLIKQFSSHEQPIWTLGLLYNTELLATASWDNTIKIWDIKSGKCIYTLENHFHSSPCINIKCYPLQFLATNEDGVILIWNL</sequence>
<evidence type="ECO:0000313" key="5">
    <source>
        <dbReference type="Proteomes" id="UP000688137"/>
    </source>
</evidence>
<reference evidence="4" key="1">
    <citation type="submission" date="2021-01" db="EMBL/GenBank/DDBJ databases">
        <authorList>
            <consortium name="Genoscope - CEA"/>
            <person name="William W."/>
        </authorList>
    </citation>
    <scope>NUCLEOTIDE SEQUENCE</scope>
</reference>
<dbReference type="CDD" id="cd00200">
    <property type="entry name" value="WD40"/>
    <property type="match status" value="1"/>
</dbReference>
<feature type="repeat" description="WD" evidence="3">
    <location>
        <begin position="432"/>
        <end position="473"/>
    </location>
</feature>
<evidence type="ECO:0000256" key="3">
    <source>
        <dbReference type="PROSITE-ProRule" id="PRU00221"/>
    </source>
</evidence>
<dbReference type="InterPro" id="IPR019775">
    <property type="entry name" value="WD40_repeat_CS"/>
</dbReference>
<proteinExistence type="predicted"/>
<dbReference type="GO" id="GO:1990234">
    <property type="term" value="C:transferase complex"/>
    <property type="evidence" value="ECO:0007669"/>
    <property type="project" value="UniProtKB-ARBA"/>
</dbReference>
<name>A0A8S1L3J1_PARPR</name>
<keyword evidence="1 3" id="KW-0853">WD repeat</keyword>
<dbReference type="EMBL" id="CAJJDM010000030">
    <property type="protein sequence ID" value="CAD8061391.1"/>
    <property type="molecule type" value="Genomic_DNA"/>
</dbReference>
<organism evidence="4 5">
    <name type="scientific">Paramecium primaurelia</name>
    <dbReference type="NCBI Taxonomy" id="5886"/>
    <lineage>
        <taxon>Eukaryota</taxon>
        <taxon>Sar</taxon>
        <taxon>Alveolata</taxon>
        <taxon>Ciliophora</taxon>
        <taxon>Intramacronucleata</taxon>
        <taxon>Oligohymenophorea</taxon>
        <taxon>Peniculida</taxon>
        <taxon>Parameciidae</taxon>
        <taxon>Paramecium</taxon>
    </lineage>
</organism>
<dbReference type="PANTHER" id="PTHR22847:SF637">
    <property type="entry name" value="WD REPEAT DOMAIN 5B"/>
    <property type="match status" value="1"/>
</dbReference>
<feature type="repeat" description="WD" evidence="3">
    <location>
        <begin position="399"/>
        <end position="430"/>
    </location>
</feature>
<dbReference type="PROSITE" id="PS50294">
    <property type="entry name" value="WD_REPEATS_REGION"/>
    <property type="match status" value="1"/>
</dbReference>
<dbReference type="InterPro" id="IPR001680">
    <property type="entry name" value="WD40_rpt"/>
</dbReference>
<protein>
    <submittedName>
        <fullName evidence="4">Uncharacterized protein</fullName>
    </submittedName>
</protein>
<dbReference type="OMA" id="TIKSHVK"/>
<gene>
    <name evidence="4" type="ORF">PPRIM_AZ9-3.1.T0310286</name>
</gene>
<evidence type="ECO:0000256" key="2">
    <source>
        <dbReference type="ARBA" id="ARBA00022737"/>
    </source>
</evidence>
<dbReference type="PROSITE" id="PS50082">
    <property type="entry name" value="WD_REPEATS_2"/>
    <property type="match status" value="2"/>
</dbReference>
<keyword evidence="5" id="KW-1185">Reference proteome</keyword>
<dbReference type="AlphaFoldDB" id="A0A8S1L3J1"/>
<dbReference type="SMART" id="SM00320">
    <property type="entry name" value="WD40"/>
    <property type="match status" value="7"/>
</dbReference>
<dbReference type="Proteomes" id="UP000688137">
    <property type="component" value="Unassembled WGS sequence"/>
</dbReference>
<accession>A0A8S1L3J1</accession>
<evidence type="ECO:0000256" key="1">
    <source>
        <dbReference type="ARBA" id="ARBA00022574"/>
    </source>
</evidence>
<keyword evidence="2" id="KW-0677">Repeat</keyword>
<dbReference type="PROSITE" id="PS00678">
    <property type="entry name" value="WD_REPEATS_1"/>
    <property type="match status" value="2"/>
</dbReference>
<dbReference type="Pfam" id="PF00400">
    <property type="entry name" value="WD40"/>
    <property type="match status" value="3"/>
</dbReference>